<protein>
    <recommendedName>
        <fullName evidence="9">Magnesium transporter MgtE</fullName>
    </recommendedName>
</protein>
<evidence type="ECO:0000256" key="6">
    <source>
        <dbReference type="ARBA" id="ARBA00022989"/>
    </source>
</evidence>
<dbReference type="InterPro" id="IPR036739">
    <property type="entry name" value="SLC41_membr_dom_sf"/>
</dbReference>
<keyword evidence="6 9" id="KW-1133">Transmembrane helix</keyword>
<comment type="similarity">
    <text evidence="2 9">Belongs to the SLC41A transporter family.</text>
</comment>
<evidence type="ECO:0000256" key="5">
    <source>
        <dbReference type="ARBA" id="ARBA00022842"/>
    </source>
</evidence>
<dbReference type="RefSeq" id="WP_148964630.1">
    <property type="nucleotide sequence ID" value="NZ_JBNILP010000007.1"/>
</dbReference>
<dbReference type="Proteomes" id="UP000323393">
    <property type="component" value="Unassembled WGS sequence"/>
</dbReference>
<feature type="transmembrane region" description="Helical" evidence="9">
    <location>
        <begin position="286"/>
        <end position="306"/>
    </location>
</feature>
<dbReference type="Pfam" id="PF03448">
    <property type="entry name" value="MgtE_N"/>
    <property type="match status" value="1"/>
</dbReference>
<feature type="transmembrane region" description="Helical" evidence="9">
    <location>
        <begin position="434"/>
        <end position="452"/>
    </location>
</feature>
<dbReference type="Gene3D" id="3.10.580.10">
    <property type="entry name" value="CBS-domain"/>
    <property type="match status" value="1"/>
</dbReference>
<dbReference type="InterPro" id="IPR046342">
    <property type="entry name" value="CBS_dom_sf"/>
</dbReference>
<keyword evidence="9" id="KW-0479">Metal-binding</keyword>
<dbReference type="Gene3D" id="1.10.357.20">
    <property type="entry name" value="SLC41 divalent cation transporters, integral membrane domain"/>
    <property type="match status" value="1"/>
</dbReference>
<evidence type="ECO:0000256" key="7">
    <source>
        <dbReference type="ARBA" id="ARBA00023136"/>
    </source>
</evidence>
<dbReference type="PANTHER" id="PTHR43773:SF1">
    <property type="entry name" value="MAGNESIUM TRANSPORTER MGTE"/>
    <property type="match status" value="1"/>
</dbReference>
<dbReference type="InterPro" id="IPR006667">
    <property type="entry name" value="SLC41_membr_dom"/>
</dbReference>
<dbReference type="PANTHER" id="PTHR43773">
    <property type="entry name" value="MAGNESIUM TRANSPORTER MGTE"/>
    <property type="match status" value="1"/>
</dbReference>
<dbReference type="Pfam" id="PF01769">
    <property type="entry name" value="MgtE"/>
    <property type="match status" value="1"/>
</dbReference>
<feature type="transmembrane region" description="Helical" evidence="9">
    <location>
        <begin position="387"/>
        <end position="413"/>
    </location>
</feature>
<sequence>MVKNMTEDQIILNIITFLKDGKRKAFQDIIEELQPYDTGVIYQQLPEKHKVRFLTYLTIEQLTALIQELNQELQLEVLQKIGVEKSAKVMDRMDNDDLASLFDEMDPDVKGRFLAKMNKEESTAVQDLMKYEAETAGRLMTNRYVWIPQEYTVREVVDKLKSFAELAETINYLYVIDEEKRLVGVVSYRDLILADAHEKIQEIMFSRVISVHVDTDQEEVANIIERYDFLAVPVVDDEKTLIGIITVDDVIDVVIQEANEDIEKLSASGKDIDFDTPALVASARRLPWLILLLFIGLISGSIISGFEDTLGTVVALAFFMPMIAGMTGNTGTQSLAVIVRGLISRDLDKKLVTKVVLRELGVGITIGITCAILIAIIAYVWRGDLILGMVVGVSLFFTLIIGTLAGTIIPLILYKLNIDPAIASGPLITTVNDILSLLIYFGIATAFLSYLAP</sequence>
<dbReference type="SUPFAM" id="SSF54631">
    <property type="entry name" value="CBS-domain pair"/>
    <property type="match status" value="1"/>
</dbReference>
<organism evidence="11 12">
    <name type="scientific">Sutcliffiella horikoshii</name>
    <dbReference type="NCBI Taxonomy" id="79883"/>
    <lineage>
        <taxon>Bacteria</taxon>
        <taxon>Bacillati</taxon>
        <taxon>Bacillota</taxon>
        <taxon>Bacilli</taxon>
        <taxon>Bacillales</taxon>
        <taxon>Bacillaceae</taxon>
        <taxon>Sutcliffiella</taxon>
    </lineage>
</organism>
<proteinExistence type="inferred from homology"/>
<dbReference type="InterPro" id="IPR038076">
    <property type="entry name" value="MgtE_N_sf"/>
</dbReference>
<comment type="subunit">
    <text evidence="9">Homodimer.</text>
</comment>
<evidence type="ECO:0000256" key="1">
    <source>
        <dbReference type="ARBA" id="ARBA00004141"/>
    </source>
</evidence>
<keyword evidence="9" id="KW-1003">Cell membrane</keyword>
<dbReference type="CDD" id="cd04606">
    <property type="entry name" value="CBS_pair_Mg_transporter"/>
    <property type="match status" value="1"/>
</dbReference>
<dbReference type="AlphaFoldDB" id="A0AA95B7I3"/>
<dbReference type="Pfam" id="PF00571">
    <property type="entry name" value="CBS"/>
    <property type="match status" value="2"/>
</dbReference>
<keyword evidence="4 9" id="KW-0812">Transmembrane</keyword>
<feature type="domain" description="CBS" evidence="10">
    <location>
        <begin position="140"/>
        <end position="202"/>
    </location>
</feature>
<dbReference type="SUPFAM" id="SSF161093">
    <property type="entry name" value="MgtE membrane domain-like"/>
    <property type="match status" value="1"/>
</dbReference>
<evidence type="ECO:0000313" key="12">
    <source>
        <dbReference type="Proteomes" id="UP000323393"/>
    </source>
</evidence>
<dbReference type="Gene3D" id="1.25.60.10">
    <property type="entry name" value="MgtE N-terminal domain-like"/>
    <property type="match status" value="1"/>
</dbReference>
<dbReference type="NCBIfam" id="TIGR00400">
    <property type="entry name" value="mgtE"/>
    <property type="match status" value="1"/>
</dbReference>
<reference evidence="11 12" key="1">
    <citation type="submission" date="2019-08" db="EMBL/GenBank/DDBJ databases">
        <title>Bacillus genomes from the desert of Cuatro Cienegas, Coahuila.</title>
        <authorList>
            <person name="Olmedo-Alvarez G."/>
        </authorList>
    </citation>
    <scope>NUCLEOTIDE SEQUENCE [LARGE SCALE GENOMIC DNA]</scope>
    <source>
        <strain evidence="11 12">CH88_3T</strain>
    </source>
</reference>
<keyword evidence="8" id="KW-0129">CBS domain</keyword>
<gene>
    <name evidence="11" type="primary">mgtE</name>
    <name evidence="11" type="ORF">FZC74_00850</name>
</gene>
<dbReference type="InterPro" id="IPR006668">
    <property type="entry name" value="Mg_transptr_MgtE_intracell_dom"/>
</dbReference>
<evidence type="ECO:0000256" key="4">
    <source>
        <dbReference type="ARBA" id="ARBA00022692"/>
    </source>
</evidence>
<dbReference type="SUPFAM" id="SSF158791">
    <property type="entry name" value="MgtE N-terminal domain-like"/>
    <property type="match status" value="1"/>
</dbReference>
<evidence type="ECO:0000256" key="2">
    <source>
        <dbReference type="ARBA" id="ARBA00009749"/>
    </source>
</evidence>
<feature type="transmembrane region" description="Helical" evidence="9">
    <location>
        <begin position="312"/>
        <end position="339"/>
    </location>
</feature>
<dbReference type="EMBL" id="VTEU01000001">
    <property type="protein sequence ID" value="TYS60862.1"/>
    <property type="molecule type" value="Genomic_DNA"/>
</dbReference>
<evidence type="ECO:0000259" key="10">
    <source>
        <dbReference type="PROSITE" id="PS51371"/>
    </source>
</evidence>
<dbReference type="PROSITE" id="PS51371">
    <property type="entry name" value="CBS"/>
    <property type="match status" value="2"/>
</dbReference>
<comment type="subcellular location">
    <subcellularLocation>
        <location evidence="9">Cell membrane</location>
        <topology evidence="9">Multi-pass membrane protein</topology>
    </subcellularLocation>
    <subcellularLocation>
        <location evidence="1">Membrane</location>
        <topology evidence="1">Multi-pass membrane protein</topology>
    </subcellularLocation>
</comment>
<name>A0AA95B7I3_9BACI</name>
<dbReference type="SMART" id="SM00924">
    <property type="entry name" value="MgtE_N"/>
    <property type="match status" value="1"/>
</dbReference>
<dbReference type="GO" id="GO:0005886">
    <property type="term" value="C:plasma membrane"/>
    <property type="evidence" value="ECO:0007669"/>
    <property type="project" value="UniProtKB-SubCell"/>
</dbReference>
<keyword evidence="3 9" id="KW-0813">Transport</keyword>
<evidence type="ECO:0000256" key="3">
    <source>
        <dbReference type="ARBA" id="ARBA00022448"/>
    </source>
</evidence>
<dbReference type="GO" id="GO:0046872">
    <property type="term" value="F:metal ion binding"/>
    <property type="evidence" value="ECO:0007669"/>
    <property type="project" value="UniProtKB-KW"/>
</dbReference>
<dbReference type="InterPro" id="IPR006669">
    <property type="entry name" value="MgtE_transporter"/>
</dbReference>
<evidence type="ECO:0000313" key="11">
    <source>
        <dbReference type="EMBL" id="TYS60862.1"/>
    </source>
</evidence>
<accession>A0AA95B7I3</accession>
<evidence type="ECO:0000256" key="8">
    <source>
        <dbReference type="PROSITE-ProRule" id="PRU00703"/>
    </source>
</evidence>
<comment type="function">
    <text evidence="9">Acts as a magnesium transporter.</text>
</comment>
<dbReference type="SMART" id="SM00116">
    <property type="entry name" value="CBS"/>
    <property type="match status" value="2"/>
</dbReference>
<keyword evidence="5 9" id="KW-0460">Magnesium</keyword>
<evidence type="ECO:0000256" key="9">
    <source>
        <dbReference type="RuleBase" id="RU362011"/>
    </source>
</evidence>
<dbReference type="GO" id="GO:0015095">
    <property type="term" value="F:magnesium ion transmembrane transporter activity"/>
    <property type="evidence" value="ECO:0007669"/>
    <property type="project" value="UniProtKB-UniRule"/>
</dbReference>
<dbReference type="InterPro" id="IPR000644">
    <property type="entry name" value="CBS_dom"/>
</dbReference>
<feature type="domain" description="CBS" evidence="10">
    <location>
        <begin position="204"/>
        <end position="262"/>
    </location>
</feature>
<feature type="transmembrane region" description="Helical" evidence="9">
    <location>
        <begin position="360"/>
        <end position="381"/>
    </location>
</feature>
<comment type="caution">
    <text evidence="11">The sequence shown here is derived from an EMBL/GenBank/DDBJ whole genome shotgun (WGS) entry which is preliminary data.</text>
</comment>
<keyword evidence="7 9" id="KW-0472">Membrane</keyword>